<evidence type="ECO:0000313" key="1">
    <source>
        <dbReference type="EMBL" id="QIZ10903.1"/>
    </source>
</evidence>
<dbReference type="InterPro" id="IPR053028">
    <property type="entry name" value="Spo0E-like_phosphatase"/>
</dbReference>
<organism evidence="1 2">
    <name type="scientific">Priestia megaterium</name>
    <name type="common">Bacillus megaterium</name>
    <dbReference type="NCBI Taxonomy" id="1404"/>
    <lineage>
        <taxon>Bacteria</taxon>
        <taxon>Bacillati</taxon>
        <taxon>Bacillota</taxon>
        <taxon>Bacilli</taxon>
        <taxon>Bacillales</taxon>
        <taxon>Bacillaceae</taxon>
        <taxon>Priestia</taxon>
    </lineage>
</organism>
<proteinExistence type="predicted"/>
<dbReference type="Gene3D" id="4.10.280.10">
    <property type="entry name" value="Helix-loop-helix DNA-binding domain"/>
    <property type="match status" value="1"/>
</dbReference>
<dbReference type="GO" id="GO:0046983">
    <property type="term" value="F:protein dimerization activity"/>
    <property type="evidence" value="ECO:0007669"/>
    <property type="project" value="InterPro"/>
</dbReference>
<dbReference type="SUPFAM" id="SSF140500">
    <property type="entry name" value="BAS1536-like"/>
    <property type="match status" value="1"/>
</dbReference>
<name>A0A6H1PBH9_PRIMG</name>
<evidence type="ECO:0000313" key="2">
    <source>
        <dbReference type="Proteomes" id="UP000501868"/>
    </source>
</evidence>
<dbReference type="PANTHER" id="PTHR41263:SF1">
    <property type="entry name" value="ASPARTYL-PHOSPHATE PHOSPHATASE YISI"/>
    <property type="match status" value="1"/>
</dbReference>
<dbReference type="EMBL" id="CP051128">
    <property type="protein sequence ID" value="QIZ10903.1"/>
    <property type="molecule type" value="Genomic_DNA"/>
</dbReference>
<accession>A0A6H1PBH9</accession>
<dbReference type="Pfam" id="PF09388">
    <property type="entry name" value="SpoOE-like"/>
    <property type="match status" value="1"/>
</dbReference>
<dbReference type="InterPro" id="IPR036638">
    <property type="entry name" value="HLH_DNA-bd_sf"/>
</dbReference>
<reference evidence="1 2" key="2">
    <citation type="submission" date="2020-04" db="EMBL/GenBank/DDBJ databases">
        <authorList>
            <person name="Fomenkov A."/>
            <person name="Anton B.P."/>
            <person name="Roberts R.J."/>
        </authorList>
    </citation>
    <scope>NUCLEOTIDE SEQUENCE [LARGE SCALE GENOMIC DNA]</scope>
    <source>
        <strain evidence="1 2">S2</strain>
    </source>
</reference>
<dbReference type="AlphaFoldDB" id="A0A6H1PBH9"/>
<dbReference type="InterPro" id="IPR037208">
    <property type="entry name" value="Spo0E-like_sf"/>
</dbReference>
<dbReference type="PANTHER" id="PTHR41263">
    <property type="entry name" value="ASPARTYL-PHOSPHATE PHOSPHATASE YISI"/>
    <property type="match status" value="1"/>
</dbReference>
<dbReference type="Proteomes" id="UP000501868">
    <property type="component" value="Chromosome"/>
</dbReference>
<protein>
    <submittedName>
        <fullName evidence="1">Aspartyl-phosphate phosphatase Spo0E family protein</fullName>
    </submittedName>
</protein>
<sequence>MLEISIENKRKKMIALAKKYGFSALETVQVSKELDQLIIIYQKILVS</sequence>
<dbReference type="InterPro" id="IPR018540">
    <property type="entry name" value="Spo0E-like"/>
</dbReference>
<gene>
    <name evidence="1" type="ORF">HFZ78_11180</name>
</gene>
<dbReference type="GO" id="GO:0043937">
    <property type="term" value="P:regulation of sporulation"/>
    <property type="evidence" value="ECO:0007669"/>
    <property type="project" value="InterPro"/>
</dbReference>
<reference evidence="1 2" key="1">
    <citation type="submission" date="2020-04" db="EMBL/GenBank/DDBJ databases">
        <title>Genome-Wide Identification of 5-Methylcytosine Sites in Bacterial Genomes By High-Throughput Sequencing of MspJI Restriction Fragments.</title>
        <authorList>
            <person name="Wu V."/>
        </authorList>
    </citation>
    <scope>NUCLEOTIDE SEQUENCE [LARGE SCALE GENOMIC DNA]</scope>
    <source>
        <strain evidence="1 2">S2</strain>
    </source>
</reference>